<dbReference type="SMART" id="SM00398">
    <property type="entry name" value="HMG"/>
    <property type="match status" value="2"/>
</dbReference>
<evidence type="ECO:0000259" key="3">
    <source>
        <dbReference type="PROSITE" id="PS50118"/>
    </source>
</evidence>
<feature type="compositionally biased region" description="Basic and acidic residues" evidence="2">
    <location>
        <begin position="217"/>
        <end position="227"/>
    </location>
</feature>
<name>A0ABM1E572_PRICU</name>
<sequence length="554" mass="61333">MKPNAARAEQPAAGAGTAPAAAALRMIIKRKRGRPRKYLYFADEHVGGATDEGRASRRDSELSQEQRTVSPSRSTAIVEGGFNRSAQFGYLYSRDKHEPERKTLIHPLRLQGIDTISEYENKSTAVMAASRTDQRADGDQWTSNVNGRASPSKQPASVFDQAASSSAEVLTIDQLESSVDEQVSRIDNSSSASEETLSASERLTSCTDEQIVTIDRRALSDGDKQNSVEELSSAEDERVSTVRQVESTIDEEMLTIDHDASTSDERMLDDNVPDESSCISDKPLTPYLKFSTEVLDSVKEQYPHYKMVLVLDRIRTMWEELTPVQKLVYYEESGVEAEKNKLDSTNVLGAPAGALKEYTEVEEIELVSHALTASEGQLVELHSPANGQAQVSTVSTPLATVLAHASVPPQPWIMGVSAMQKVLVFDVIRASNRALSYSEIAKSTGQLWSELTDEEKKPYVDEYEEEKIKYDNERMRMGYRESVDPSVQRATKTVWSREHARHAVVAVGRPPNSGVNQNGSESGWLTSGTENQISCCGGSRTDHVQWMTQWTSKR</sequence>
<keyword evidence="1" id="KW-0539">Nucleus</keyword>
<proteinExistence type="predicted"/>
<organism evidence="4 5">
    <name type="scientific">Priapulus caudatus</name>
    <name type="common">Priapulid worm</name>
    <dbReference type="NCBI Taxonomy" id="37621"/>
    <lineage>
        <taxon>Eukaryota</taxon>
        <taxon>Metazoa</taxon>
        <taxon>Ecdysozoa</taxon>
        <taxon>Scalidophora</taxon>
        <taxon>Priapulida</taxon>
        <taxon>Priapulimorpha</taxon>
        <taxon>Priapulimorphida</taxon>
        <taxon>Priapulidae</taxon>
        <taxon>Priapulus</taxon>
    </lineage>
</organism>
<dbReference type="Proteomes" id="UP000695022">
    <property type="component" value="Unplaced"/>
</dbReference>
<accession>A0ABM1E572</accession>
<dbReference type="SUPFAM" id="SSF47095">
    <property type="entry name" value="HMG-box"/>
    <property type="match status" value="2"/>
</dbReference>
<dbReference type="RefSeq" id="XP_014667343.1">
    <property type="nucleotide sequence ID" value="XM_014811857.1"/>
</dbReference>
<dbReference type="Pfam" id="PF00505">
    <property type="entry name" value="HMG_box"/>
    <property type="match status" value="1"/>
</dbReference>
<evidence type="ECO:0000256" key="2">
    <source>
        <dbReference type="SAM" id="MobiDB-lite"/>
    </source>
</evidence>
<evidence type="ECO:0000256" key="1">
    <source>
        <dbReference type="PROSITE-ProRule" id="PRU00267"/>
    </source>
</evidence>
<feature type="region of interest" description="Disordered" evidence="2">
    <location>
        <begin position="217"/>
        <end position="238"/>
    </location>
</feature>
<reference evidence="5" key="1">
    <citation type="submission" date="2025-08" db="UniProtKB">
        <authorList>
            <consortium name="RefSeq"/>
        </authorList>
    </citation>
    <scope>IDENTIFICATION</scope>
</reference>
<evidence type="ECO:0000313" key="5">
    <source>
        <dbReference type="RefSeq" id="XP_014667343.1"/>
    </source>
</evidence>
<evidence type="ECO:0000313" key="4">
    <source>
        <dbReference type="Proteomes" id="UP000695022"/>
    </source>
</evidence>
<feature type="compositionally biased region" description="Polar residues" evidence="2">
    <location>
        <begin position="140"/>
        <end position="155"/>
    </location>
</feature>
<feature type="compositionally biased region" description="Polar residues" evidence="2">
    <location>
        <begin position="63"/>
        <end position="75"/>
    </location>
</feature>
<protein>
    <submittedName>
        <fullName evidence="5">Uncharacterized protein LOC106808935</fullName>
    </submittedName>
</protein>
<dbReference type="PANTHER" id="PTHR46232">
    <property type="entry name" value="SMARCE1 REGULATOR OF CHROMATIN"/>
    <property type="match status" value="1"/>
</dbReference>
<dbReference type="PANTHER" id="PTHR46232:SF1">
    <property type="entry name" value="SWI_SNF-RELATED MATRIX-ASSOCIATED ACTIN-DEPENDENT REGULATOR OF CHROMATIN SUBFAMILY E MEMBER 1"/>
    <property type="match status" value="1"/>
</dbReference>
<feature type="region of interest" description="Disordered" evidence="2">
    <location>
        <begin position="1"/>
        <end position="20"/>
    </location>
</feature>
<feature type="region of interest" description="Disordered" evidence="2">
    <location>
        <begin position="41"/>
        <end position="76"/>
    </location>
</feature>
<dbReference type="PROSITE" id="PS50118">
    <property type="entry name" value="HMG_BOX_2"/>
    <property type="match status" value="2"/>
</dbReference>
<keyword evidence="4" id="KW-1185">Reference proteome</keyword>
<keyword evidence="1" id="KW-0238">DNA-binding</keyword>
<feature type="DNA-binding region" description="HMG box" evidence="1">
    <location>
        <begin position="405"/>
        <end position="480"/>
    </location>
</feature>
<dbReference type="Gene3D" id="1.10.30.10">
    <property type="entry name" value="High mobility group box domain"/>
    <property type="match status" value="2"/>
</dbReference>
<dbReference type="GeneID" id="106808935"/>
<feature type="DNA-binding region" description="HMG box" evidence="1">
    <location>
        <begin position="280"/>
        <end position="348"/>
    </location>
</feature>
<feature type="domain" description="HMG box" evidence="3">
    <location>
        <begin position="280"/>
        <end position="348"/>
    </location>
</feature>
<feature type="domain" description="HMG box" evidence="3">
    <location>
        <begin position="405"/>
        <end position="480"/>
    </location>
</feature>
<feature type="compositionally biased region" description="Basic and acidic residues" evidence="2">
    <location>
        <begin position="42"/>
        <end position="61"/>
    </location>
</feature>
<dbReference type="InterPro" id="IPR036910">
    <property type="entry name" value="HMG_box_dom_sf"/>
</dbReference>
<feature type="region of interest" description="Disordered" evidence="2">
    <location>
        <begin position="131"/>
        <end position="156"/>
    </location>
</feature>
<dbReference type="InterPro" id="IPR009071">
    <property type="entry name" value="HMG_box_dom"/>
</dbReference>
<gene>
    <name evidence="5" type="primary">LOC106808935</name>
</gene>